<dbReference type="Pfam" id="PF00111">
    <property type="entry name" value="Fer2"/>
    <property type="match status" value="1"/>
</dbReference>
<sequence length="153" mass="15826">MEINVNGGARHCDAPATSMAAYVLRNDLGLAGVRLGCGEGHCGACTVLVDGRPATTCDMPLSALEGRQVTTPEGVGAGGQLHPVQAALLEHQAGQCGFCLSGILMTAVALVDGERPPSEQEVRAALDRHLCRCGSQHRILQAVLAAVRKVHPA</sequence>
<proteinExistence type="predicted"/>
<dbReference type="RefSeq" id="WP_376849247.1">
    <property type="nucleotide sequence ID" value="NZ_JBHSMF010000005.1"/>
</dbReference>
<evidence type="ECO:0000259" key="6">
    <source>
        <dbReference type="PROSITE" id="PS51085"/>
    </source>
</evidence>
<evidence type="ECO:0000313" key="7">
    <source>
        <dbReference type="EMBL" id="MFC5497228.1"/>
    </source>
</evidence>
<dbReference type="InterPro" id="IPR051452">
    <property type="entry name" value="Diverse_Oxidoreductases"/>
</dbReference>
<dbReference type="PROSITE" id="PS00197">
    <property type="entry name" value="2FE2S_FER_1"/>
    <property type="match status" value="1"/>
</dbReference>
<name>A0ABW0NDM3_9BURK</name>
<accession>A0ABW0NDM3</accession>
<dbReference type="InterPro" id="IPR036010">
    <property type="entry name" value="2Fe-2S_ferredoxin-like_sf"/>
</dbReference>
<comment type="caution">
    <text evidence="7">The sequence shown here is derived from an EMBL/GenBank/DDBJ whole genome shotgun (WGS) entry which is preliminary data.</text>
</comment>
<dbReference type="InterPro" id="IPR036884">
    <property type="entry name" value="2Fe-2S-bd_dom_sf"/>
</dbReference>
<dbReference type="SUPFAM" id="SSF47741">
    <property type="entry name" value="CO dehydrogenase ISP C-domain like"/>
    <property type="match status" value="1"/>
</dbReference>
<dbReference type="PROSITE" id="PS51085">
    <property type="entry name" value="2FE2S_FER_2"/>
    <property type="match status" value="1"/>
</dbReference>
<dbReference type="Gene3D" id="1.10.150.120">
    <property type="entry name" value="[2Fe-2S]-binding domain"/>
    <property type="match status" value="1"/>
</dbReference>
<dbReference type="Proteomes" id="UP001596037">
    <property type="component" value="Unassembled WGS sequence"/>
</dbReference>
<keyword evidence="3" id="KW-0560">Oxidoreductase</keyword>
<keyword evidence="5" id="KW-0411">Iron-sulfur</keyword>
<dbReference type="Pfam" id="PF01799">
    <property type="entry name" value="Fer2_2"/>
    <property type="match status" value="1"/>
</dbReference>
<gene>
    <name evidence="7" type="ORF">ACFPOE_06760</name>
</gene>
<evidence type="ECO:0000256" key="2">
    <source>
        <dbReference type="ARBA" id="ARBA00022723"/>
    </source>
</evidence>
<keyword evidence="8" id="KW-1185">Reference proteome</keyword>
<dbReference type="PANTHER" id="PTHR44379">
    <property type="entry name" value="OXIDOREDUCTASE WITH IRON-SULFUR SUBUNIT"/>
    <property type="match status" value="1"/>
</dbReference>
<evidence type="ECO:0000313" key="8">
    <source>
        <dbReference type="Proteomes" id="UP001596037"/>
    </source>
</evidence>
<feature type="domain" description="2Fe-2S ferredoxin-type" evidence="6">
    <location>
        <begin position="1"/>
        <end position="75"/>
    </location>
</feature>
<evidence type="ECO:0000256" key="1">
    <source>
        <dbReference type="ARBA" id="ARBA00022714"/>
    </source>
</evidence>
<dbReference type="InterPro" id="IPR006058">
    <property type="entry name" value="2Fe2S_fd_BS"/>
</dbReference>
<dbReference type="SUPFAM" id="SSF54292">
    <property type="entry name" value="2Fe-2S ferredoxin-like"/>
    <property type="match status" value="1"/>
</dbReference>
<evidence type="ECO:0000256" key="4">
    <source>
        <dbReference type="ARBA" id="ARBA00023004"/>
    </source>
</evidence>
<evidence type="ECO:0000256" key="3">
    <source>
        <dbReference type="ARBA" id="ARBA00023002"/>
    </source>
</evidence>
<keyword evidence="1" id="KW-0001">2Fe-2S</keyword>
<dbReference type="Gene3D" id="3.10.20.30">
    <property type="match status" value="1"/>
</dbReference>
<dbReference type="InterPro" id="IPR012675">
    <property type="entry name" value="Beta-grasp_dom_sf"/>
</dbReference>
<dbReference type="PANTHER" id="PTHR44379:SF6">
    <property type="entry name" value="BLR6046 PROTEIN"/>
    <property type="match status" value="1"/>
</dbReference>
<dbReference type="InterPro" id="IPR002888">
    <property type="entry name" value="2Fe-2S-bd"/>
</dbReference>
<protein>
    <submittedName>
        <fullName evidence="7">(2Fe-2S)-binding protein</fullName>
    </submittedName>
</protein>
<evidence type="ECO:0000256" key="5">
    <source>
        <dbReference type="ARBA" id="ARBA00023014"/>
    </source>
</evidence>
<keyword evidence="4" id="KW-0408">Iron</keyword>
<keyword evidence="2" id="KW-0479">Metal-binding</keyword>
<dbReference type="EMBL" id="JBHSMF010000005">
    <property type="protein sequence ID" value="MFC5497228.1"/>
    <property type="molecule type" value="Genomic_DNA"/>
</dbReference>
<dbReference type="InterPro" id="IPR001041">
    <property type="entry name" value="2Fe-2S_ferredoxin-type"/>
</dbReference>
<organism evidence="7 8">
    <name type="scientific">Caenimonas terrae</name>
    <dbReference type="NCBI Taxonomy" id="696074"/>
    <lineage>
        <taxon>Bacteria</taxon>
        <taxon>Pseudomonadati</taxon>
        <taxon>Pseudomonadota</taxon>
        <taxon>Betaproteobacteria</taxon>
        <taxon>Burkholderiales</taxon>
        <taxon>Comamonadaceae</taxon>
        <taxon>Caenimonas</taxon>
    </lineage>
</organism>
<reference evidence="8" key="1">
    <citation type="journal article" date="2019" name="Int. J. Syst. Evol. Microbiol.">
        <title>The Global Catalogue of Microorganisms (GCM) 10K type strain sequencing project: providing services to taxonomists for standard genome sequencing and annotation.</title>
        <authorList>
            <consortium name="The Broad Institute Genomics Platform"/>
            <consortium name="The Broad Institute Genome Sequencing Center for Infectious Disease"/>
            <person name="Wu L."/>
            <person name="Ma J."/>
        </authorList>
    </citation>
    <scope>NUCLEOTIDE SEQUENCE [LARGE SCALE GENOMIC DNA]</scope>
    <source>
        <strain evidence="8">CCUG 57401</strain>
    </source>
</reference>